<reference evidence="2 3" key="1">
    <citation type="submission" date="2019-08" db="EMBL/GenBank/DDBJ databases">
        <authorList>
            <person name="Alioto T."/>
            <person name="Alioto T."/>
            <person name="Gomez Garrido J."/>
        </authorList>
    </citation>
    <scope>NUCLEOTIDE SEQUENCE [LARGE SCALE GENOMIC DNA]</scope>
</reference>
<evidence type="ECO:0000259" key="1">
    <source>
        <dbReference type="Pfam" id="PF08398"/>
    </source>
</evidence>
<name>A0A5E4N1F5_9HEMI</name>
<accession>A0A5E4N1F5</accession>
<dbReference type="Proteomes" id="UP000325440">
    <property type="component" value="Unassembled WGS sequence"/>
</dbReference>
<proteinExistence type="predicted"/>
<dbReference type="GO" id="GO:0005198">
    <property type="term" value="F:structural molecule activity"/>
    <property type="evidence" value="ECO:0007669"/>
    <property type="project" value="InterPro"/>
</dbReference>
<dbReference type="AlphaFoldDB" id="A0A5E4N1F5"/>
<feature type="domain" description="Phospholipase A2-like" evidence="1">
    <location>
        <begin position="95"/>
        <end position="152"/>
    </location>
</feature>
<protein>
    <submittedName>
        <fullName evidence="2">Winged helix-turn-helix DNA-binding domain</fullName>
    </submittedName>
</protein>
<sequence length="277" mass="32157">MQQKIIRDRDLEIENISGYSSVSLGVIASDYIHVSDDDVFGLYFNKAKNQRFLIGNVNMSFKGDDIILCFKASLPKKVIRGSGFNNFLNNKFMPEMHWPSHNNLGPFTKSKKPINKLVEAVMEHDFYYEKHKDTKSRHKADLILENKARWKNPETSLEKKGLRLELKFEQIKHDGIFPFLFAVIGAANALAGFPNKQIRDTVKKKKKKGLILEMEVATVVDFILKFNDDVDWELILIEQHLSENCIKEIKDEIDWELISTWQTLSDDFILEFKDDVD</sequence>
<dbReference type="OrthoDB" id="6435220at2759"/>
<dbReference type="GO" id="GO:0003677">
    <property type="term" value="F:DNA binding"/>
    <property type="evidence" value="ECO:0007669"/>
    <property type="project" value="UniProtKB-KW"/>
</dbReference>
<keyword evidence="3" id="KW-1185">Reference proteome</keyword>
<evidence type="ECO:0000313" key="2">
    <source>
        <dbReference type="EMBL" id="VVC37648.1"/>
    </source>
</evidence>
<gene>
    <name evidence="2" type="ORF">CINCED_3A003789</name>
</gene>
<dbReference type="Pfam" id="PF08398">
    <property type="entry name" value="Phospholip_A2_4"/>
    <property type="match status" value="1"/>
</dbReference>
<dbReference type="InterPro" id="IPR013607">
    <property type="entry name" value="Phospholipase_A2-like"/>
</dbReference>
<keyword evidence="2" id="KW-0238">DNA-binding</keyword>
<dbReference type="EMBL" id="CABPRJ010001451">
    <property type="protein sequence ID" value="VVC37648.1"/>
    <property type="molecule type" value="Genomic_DNA"/>
</dbReference>
<organism evidence="2 3">
    <name type="scientific">Cinara cedri</name>
    <dbReference type="NCBI Taxonomy" id="506608"/>
    <lineage>
        <taxon>Eukaryota</taxon>
        <taxon>Metazoa</taxon>
        <taxon>Ecdysozoa</taxon>
        <taxon>Arthropoda</taxon>
        <taxon>Hexapoda</taxon>
        <taxon>Insecta</taxon>
        <taxon>Pterygota</taxon>
        <taxon>Neoptera</taxon>
        <taxon>Paraneoptera</taxon>
        <taxon>Hemiptera</taxon>
        <taxon>Sternorrhyncha</taxon>
        <taxon>Aphidomorpha</taxon>
        <taxon>Aphidoidea</taxon>
        <taxon>Aphididae</taxon>
        <taxon>Lachninae</taxon>
        <taxon>Cinara</taxon>
    </lineage>
</organism>
<evidence type="ECO:0000313" key="3">
    <source>
        <dbReference type="Proteomes" id="UP000325440"/>
    </source>
</evidence>